<accession>A0A0S7BG04</accession>
<feature type="transmembrane region" description="Helical" evidence="1">
    <location>
        <begin position="398"/>
        <end position="416"/>
    </location>
</feature>
<keyword evidence="1" id="KW-0472">Membrane</keyword>
<keyword evidence="3" id="KW-1185">Reference proteome</keyword>
<protein>
    <recommendedName>
        <fullName evidence="4">Dolichyl-phosphate-mannose-protein mannosyltransferase</fullName>
    </recommendedName>
</protein>
<proteinExistence type="predicted"/>
<dbReference type="AlphaFoldDB" id="A0A0S7BG04"/>
<feature type="transmembrane region" description="Helical" evidence="1">
    <location>
        <begin position="139"/>
        <end position="160"/>
    </location>
</feature>
<gene>
    <name evidence="2" type="ORF">LARV_01715</name>
</gene>
<evidence type="ECO:0000313" key="3">
    <source>
        <dbReference type="Proteomes" id="UP000055060"/>
    </source>
</evidence>
<sequence length="460" mass="52944">MSSSTDAIRETKVRDYSKIVFVVMLLFFFAYGVFIARTLDGGIIPDEQAHFLFAKHYSNTLGIPLDTTETITTGWNIAHNPFLFYWISGRVINFVQLVYPKVNDWQLLVILRLVNLVFSLGSILFCYRISKEVIKNKWYQLLPSFLLINTLMFVFVASGVNYDNLAVLCSMGGLYFLLQALIGNEFYTNSLAWMMCISFGTLVKFTILPLALIMFIVWLIYTLKNRKSIFPLPMAGWKRLLMMVGLILLIGGNLAIYGYNLVTFKWILPNCNNILSDAQCELNPYLKRYREQALDHKLSVAESIDLGYPDPVEYVAYVWGPLMFDRTYGIAGHKVYYPAYITCFQLLFAWGVLLAVRYWKRPTSNIINATVISIAYALVLIVFNYNNELIYGFKNYGLTGRYLFPVIGLVYGLYGYTIEQIRNKPIQIITLLVTLALFLVGGPIEFLWHYNTVFSTWFIH</sequence>
<organism evidence="2">
    <name type="scientific">Longilinea arvoryzae</name>
    <dbReference type="NCBI Taxonomy" id="360412"/>
    <lineage>
        <taxon>Bacteria</taxon>
        <taxon>Bacillati</taxon>
        <taxon>Chloroflexota</taxon>
        <taxon>Anaerolineae</taxon>
        <taxon>Anaerolineales</taxon>
        <taxon>Anaerolineaceae</taxon>
        <taxon>Longilinea</taxon>
    </lineage>
</organism>
<evidence type="ECO:0000313" key="2">
    <source>
        <dbReference type="EMBL" id="GAP13956.1"/>
    </source>
</evidence>
<evidence type="ECO:0008006" key="4">
    <source>
        <dbReference type="Google" id="ProtNLM"/>
    </source>
</evidence>
<dbReference type="Proteomes" id="UP000055060">
    <property type="component" value="Unassembled WGS sequence"/>
</dbReference>
<keyword evidence="1" id="KW-1133">Transmembrane helix</keyword>
<dbReference type="EMBL" id="DF967972">
    <property type="protein sequence ID" value="GAP13956.1"/>
    <property type="molecule type" value="Genomic_DNA"/>
</dbReference>
<feature type="transmembrane region" description="Helical" evidence="1">
    <location>
        <begin position="366"/>
        <end position="386"/>
    </location>
</feature>
<keyword evidence="1" id="KW-0812">Transmembrane</keyword>
<dbReference type="OrthoDB" id="9822123at2"/>
<feature type="transmembrane region" description="Helical" evidence="1">
    <location>
        <begin position="240"/>
        <end position="259"/>
    </location>
</feature>
<reference evidence="2" key="1">
    <citation type="submission" date="2015-07" db="EMBL/GenBank/DDBJ databases">
        <title>Draft Genome Sequences of Anaerolinea thermolimosa IMO-1, Bellilinea caldifistulae GOMI-1, Leptolinea tardivitalis YMTK-2, Levilinea saccharolytica KIBI-1,Longilinea arvoryzae KOME-1, Previously Described as Members of the Anaerolineaceae (Chloroflexi).</title>
        <authorList>
            <person name="Sekiguchi Y."/>
            <person name="Ohashi A."/>
            <person name="Matsuura N."/>
            <person name="Tourlousse M.D."/>
        </authorList>
    </citation>
    <scope>NUCLEOTIDE SEQUENCE [LARGE SCALE GENOMIC DNA]</scope>
    <source>
        <strain evidence="2">KOME-1</strain>
    </source>
</reference>
<feature type="transmembrane region" description="Helical" evidence="1">
    <location>
        <begin position="19"/>
        <end position="39"/>
    </location>
</feature>
<feature type="transmembrane region" description="Helical" evidence="1">
    <location>
        <begin position="191"/>
        <end position="220"/>
    </location>
</feature>
<dbReference type="RefSeq" id="WP_075073251.1">
    <property type="nucleotide sequence ID" value="NZ_DF967972.1"/>
</dbReference>
<evidence type="ECO:0000256" key="1">
    <source>
        <dbReference type="SAM" id="Phobius"/>
    </source>
</evidence>
<dbReference type="STRING" id="360412.LARV_01715"/>
<feature type="transmembrane region" description="Helical" evidence="1">
    <location>
        <begin position="105"/>
        <end position="127"/>
    </location>
</feature>
<name>A0A0S7BG04_9CHLR</name>
<feature type="transmembrane region" description="Helical" evidence="1">
    <location>
        <begin position="335"/>
        <end position="359"/>
    </location>
</feature>
<feature type="transmembrane region" description="Helical" evidence="1">
    <location>
        <begin position="428"/>
        <end position="450"/>
    </location>
</feature>